<feature type="region of interest" description="Disordered" evidence="1">
    <location>
        <begin position="279"/>
        <end position="309"/>
    </location>
</feature>
<evidence type="ECO:0000313" key="3">
    <source>
        <dbReference type="EMBL" id="HIS30289.1"/>
    </source>
</evidence>
<feature type="compositionally biased region" description="Acidic residues" evidence="1">
    <location>
        <begin position="48"/>
        <end position="59"/>
    </location>
</feature>
<sequence length="309" mass="32202">MKRKFVAKLLAASTAAILSVSSVSVFAESTSTEMTSETSSENPAGDSSESESGETDAAEEVVLADWNAQRWADATEDERTEAVRTYLEESWYLTGETPLEGTELDTAVSEKMTELEAALNGESLSSTDASSLEAAESDSGSGTAESETAAAIADGSAEDTESSEGTSESADTTTAENTAEDSEDASEAADGTNTSGEEEVTLQTLLNKELDGQIDLSGWDFAVWSAANDCEKAAVAYTYQQATGSEKDLEGVLQQIDDAFTADASEQTLKEMVEAEGAVFVSEDLSTEEDTEAESDGGTEASETANAGA</sequence>
<organism evidence="3 4">
    <name type="scientific">Candidatus Limivivens intestinipullorum</name>
    <dbReference type="NCBI Taxonomy" id="2840858"/>
    <lineage>
        <taxon>Bacteria</taxon>
        <taxon>Bacillati</taxon>
        <taxon>Bacillota</taxon>
        <taxon>Clostridia</taxon>
        <taxon>Lachnospirales</taxon>
        <taxon>Lachnospiraceae</taxon>
        <taxon>Lachnospiraceae incertae sedis</taxon>
        <taxon>Candidatus Limivivens</taxon>
    </lineage>
</organism>
<feature type="compositionally biased region" description="Acidic residues" evidence="1">
    <location>
        <begin position="178"/>
        <end position="187"/>
    </location>
</feature>
<feature type="chain" id="PRO_5039257403" evidence="2">
    <location>
        <begin position="28"/>
        <end position="309"/>
    </location>
</feature>
<feature type="compositionally biased region" description="Low complexity" evidence="1">
    <location>
        <begin position="28"/>
        <end position="47"/>
    </location>
</feature>
<dbReference type="AlphaFoldDB" id="A0A9D1JJE8"/>
<accession>A0A9D1JJE8</accession>
<feature type="signal peptide" evidence="2">
    <location>
        <begin position="1"/>
        <end position="27"/>
    </location>
</feature>
<feature type="compositionally biased region" description="Low complexity" evidence="1">
    <location>
        <begin position="163"/>
        <end position="177"/>
    </location>
</feature>
<evidence type="ECO:0000256" key="2">
    <source>
        <dbReference type="SAM" id="SignalP"/>
    </source>
</evidence>
<feature type="compositionally biased region" description="Low complexity" evidence="1">
    <location>
        <begin position="121"/>
        <end position="142"/>
    </location>
</feature>
<proteinExistence type="predicted"/>
<keyword evidence="2" id="KW-0732">Signal</keyword>
<dbReference type="EMBL" id="DVIQ01000012">
    <property type="protein sequence ID" value="HIS30289.1"/>
    <property type="molecule type" value="Genomic_DNA"/>
</dbReference>
<feature type="compositionally biased region" description="Acidic residues" evidence="1">
    <location>
        <begin position="285"/>
        <end position="297"/>
    </location>
</feature>
<evidence type="ECO:0000256" key="1">
    <source>
        <dbReference type="SAM" id="MobiDB-lite"/>
    </source>
</evidence>
<comment type="caution">
    <text evidence="3">The sequence shown here is derived from an EMBL/GenBank/DDBJ whole genome shotgun (WGS) entry which is preliminary data.</text>
</comment>
<reference evidence="3" key="1">
    <citation type="submission" date="2020-10" db="EMBL/GenBank/DDBJ databases">
        <authorList>
            <person name="Gilroy R."/>
        </authorList>
    </citation>
    <scope>NUCLEOTIDE SEQUENCE</scope>
    <source>
        <strain evidence="3">CHK190-19873</strain>
    </source>
</reference>
<feature type="region of interest" description="Disordered" evidence="1">
    <location>
        <begin position="89"/>
        <end position="199"/>
    </location>
</feature>
<dbReference type="Proteomes" id="UP000823935">
    <property type="component" value="Unassembled WGS sequence"/>
</dbReference>
<protein>
    <submittedName>
        <fullName evidence="3">Uncharacterized protein</fullName>
    </submittedName>
</protein>
<evidence type="ECO:0000313" key="4">
    <source>
        <dbReference type="Proteomes" id="UP000823935"/>
    </source>
</evidence>
<gene>
    <name evidence="3" type="ORF">IAB44_01885</name>
</gene>
<reference evidence="3" key="2">
    <citation type="journal article" date="2021" name="PeerJ">
        <title>Extensive microbial diversity within the chicken gut microbiome revealed by metagenomics and culture.</title>
        <authorList>
            <person name="Gilroy R."/>
            <person name="Ravi A."/>
            <person name="Getino M."/>
            <person name="Pursley I."/>
            <person name="Horton D.L."/>
            <person name="Alikhan N.F."/>
            <person name="Baker D."/>
            <person name="Gharbi K."/>
            <person name="Hall N."/>
            <person name="Watson M."/>
            <person name="Adriaenssens E.M."/>
            <person name="Foster-Nyarko E."/>
            <person name="Jarju S."/>
            <person name="Secka A."/>
            <person name="Antonio M."/>
            <person name="Oren A."/>
            <person name="Chaudhuri R.R."/>
            <person name="La Ragione R."/>
            <person name="Hildebrand F."/>
            <person name="Pallen M.J."/>
        </authorList>
    </citation>
    <scope>NUCLEOTIDE SEQUENCE</scope>
    <source>
        <strain evidence="3">CHK190-19873</strain>
    </source>
</reference>
<name>A0A9D1JJE8_9FIRM</name>
<feature type="region of interest" description="Disordered" evidence="1">
    <location>
        <begin position="28"/>
        <end position="59"/>
    </location>
</feature>